<name>A0ABN6E2I6_9BACT</name>
<dbReference type="Proteomes" id="UP001319827">
    <property type="component" value="Chromosome"/>
</dbReference>
<dbReference type="InterPro" id="IPR029787">
    <property type="entry name" value="Nucleotide_cyclase"/>
</dbReference>
<dbReference type="NCBIfam" id="TIGR00254">
    <property type="entry name" value="GGDEF"/>
    <property type="match status" value="1"/>
</dbReference>
<dbReference type="Pfam" id="PF00990">
    <property type="entry name" value="GGDEF"/>
    <property type="match status" value="1"/>
</dbReference>
<dbReference type="SUPFAM" id="SSF55073">
    <property type="entry name" value="Nucleotide cyclase"/>
    <property type="match status" value="1"/>
</dbReference>
<dbReference type="Gene3D" id="3.30.70.270">
    <property type="match status" value="1"/>
</dbReference>
<dbReference type="SUPFAM" id="SSF55781">
    <property type="entry name" value="GAF domain-like"/>
    <property type="match status" value="1"/>
</dbReference>
<dbReference type="InterPro" id="IPR000160">
    <property type="entry name" value="GGDEF_dom"/>
</dbReference>
<evidence type="ECO:0000259" key="1">
    <source>
        <dbReference type="PROSITE" id="PS50887"/>
    </source>
</evidence>
<dbReference type="SMART" id="SM00065">
    <property type="entry name" value="GAF"/>
    <property type="match status" value="1"/>
</dbReference>
<evidence type="ECO:0000313" key="2">
    <source>
        <dbReference type="EMBL" id="BCR05749.1"/>
    </source>
</evidence>
<evidence type="ECO:0000313" key="3">
    <source>
        <dbReference type="Proteomes" id="UP001319827"/>
    </source>
</evidence>
<dbReference type="RefSeq" id="WP_221249155.1">
    <property type="nucleotide sequence ID" value="NZ_AP024355.1"/>
</dbReference>
<organism evidence="2 3">
    <name type="scientific">Desulfuromonas versatilis</name>
    <dbReference type="NCBI Taxonomy" id="2802975"/>
    <lineage>
        <taxon>Bacteria</taxon>
        <taxon>Pseudomonadati</taxon>
        <taxon>Thermodesulfobacteriota</taxon>
        <taxon>Desulfuromonadia</taxon>
        <taxon>Desulfuromonadales</taxon>
        <taxon>Desulfuromonadaceae</taxon>
        <taxon>Desulfuromonas</taxon>
    </lineage>
</organism>
<gene>
    <name evidence="2" type="ORF">DESUT3_28180</name>
</gene>
<dbReference type="PANTHER" id="PTHR46663">
    <property type="entry name" value="DIGUANYLATE CYCLASE DGCT-RELATED"/>
    <property type="match status" value="1"/>
</dbReference>
<dbReference type="PROSITE" id="PS50887">
    <property type="entry name" value="GGDEF"/>
    <property type="match status" value="1"/>
</dbReference>
<dbReference type="InterPro" id="IPR003018">
    <property type="entry name" value="GAF"/>
</dbReference>
<dbReference type="Pfam" id="PF01590">
    <property type="entry name" value="GAF"/>
    <property type="match status" value="1"/>
</dbReference>
<feature type="domain" description="GGDEF" evidence="1">
    <location>
        <begin position="253"/>
        <end position="397"/>
    </location>
</feature>
<dbReference type="EMBL" id="AP024355">
    <property type="protein sequence ID" value="BCR05749.1"/>
    <property type="molecule type" value="Genomic_DNA"/>
</dbReference>
<dbReference type="Gene3D" id="3.30.450.40">
    <property type="match status" value="1"/>
</dbReference>
<keyword evidence="3" id="KW-1185">Reference proteome</keyword>
<proteinExistence type="predicted"/>
<dbReference type="InterPro" id="IPR029016">
    <property type="entry name" value="GAF-like_dom_sf"/>
</dbReference>
<sequence>METPGIAQSLQEMAGVFEELMASLSTLQRLGTMEVHLADEKTLLHQALSALVEHYGVERCSVFLREGERLVNAAGLDWFDWDSGKVPQEKGAAPGQQFEVLSSLMGLAVRTGEAQICRDTRTDPRFRQVETALGMRHLGCVISAPIRSGGDIIGVVNMSHPVPGHFNEWHERMVPLYSSFLGQILIANRLLRRLEEEVGERTRQLEAVLQDTRRLQNHYRNLSMVDELTGLYNRRFFFTESRLALGRAVRYRRPVAFLLIGLDRFEAVHDSFGQPACNMVLRDIAKTLLSQLRESDVLARVGEDEFAVLVSETDLEGSLQLANRLLDAARRQKWVVDGSELLVTLSIGAAAISAAQELGSRVTLDVSELLDNLYAEADRHLNAQKTGGGDGVTGGLLRS</sequence>
<reference evidence="2 3" key="1">
    <citation type="journal article" date="2016" name="C (Basel)">
        <title>Selective Growth of and Electricity Production by Marine Exoelectrogenic Bacteria in Self-Aggregated Hydrogel of Microbially Reduced Graphene Oxide.</title>
        <authorList>
            <person name="Yoshida N."/>
            <person name="Goto Y."/>
            <person name="Miyata Y."/>
        </authorList>
    </citation>
    <scope>NUCLEOTIDE SEQUENCE [LARGE SCALE GENOMIC DNA]</scope>
    <source>
        <strain evidence="2 3">NIT-T3</strain>
    </source>
</reference>
<dbReference type="InterPro" id="IPR052163">
    <property type="entry name" value="DGC-Regulatory_Protein"/>
</dbReference>
<dbReference type="CDD" id="cd01949">
    <property type="entry name" value="GGDEF"/>
    <property type="match status" value="1"/>
</dbReference>
<reference evidence="2 3" key="2">
    <citation type="journal article" date="2021" name="Int. J. Syst. Evol. Microbiol.">
        <title>Isolation and Polyphasic Characterization of Desulfuromonas versatilis sp. Nov., an Electrogenic Bacteria Capable of Versatile Metabolism Isolated from a Graphene Oxide-Reducing Enrichment Culture.</title>
        <authorList>
            <person name="Xie L."/>
            <person name="Yoshida N."/>
            <person name="Ishii S."/>
            <person name="Meng L."/>
        </authorList>
    </citation>
    <scope>NUCLEOTIDE SEQUENCE [LARGE SCALE GENOMIC DNA]</scope>
    <source>
        <strain evidence="2 3">NIT-T3</strain>
    </source>
</reference>
<dbReference type="PANTHER" id="PTHR46663:SF4">
    <property type="entry name" value="DIGUANYLATE CYCLASE DGCT-RELATED"/>
    <property type="match status" value="1"/>
</dbReference>
<accession>A0ABN6E2I6</accession>
<dbReference type="InterPro" id="IPR043128">
    <property type="entry name" value="Rev_trsase/Diguanyl_cyclase"/>
</dbReference>
<dbReference type="SMART" id="SM00267">
    <property type="entry name" value="GGDEF"/>
    <property type="match status" value="1"/>
</dbReference>
<protein>
    <recommendedName>
        <fullName evidence="1">GGDEF domain-containing protein</fullName>
    </recommendedName>
</protein>